<evidence type="ECO:0000256" key="4">
    <source>
        <dbReference type="ARBA" id="ARBA00022723"/>
    </source>
</evidence>
<keyword evidence="6" id="KW-0012">Acyltransferase</keyword>
<organism evidence="9 10">
    <name type="scientific">Paraclostridium tenue</name>
    <dbReference type="NCBI Taxonomy" id="1737"/>
    <lineage>
        <taxon>Bacteria</taxon>
        <taxon>Bacillati</taxon>
        <taxon>Bacillota</taxon>
        <taxon>Clostridia</taxon>
        <taxon>Peptostreptococcales</taxon>
        <taxon>Peptostreptococcaceae</taxon>
        <taxon>Paraclostridium</taxon>
    </lineage>
</organism>
<evidence type="ECO:0000256" key="3">
    <source>
        <dbReference type="ARBA" id="ARBA00022694"/>
    </source>
</evidence>
<accession>A0ABP3XC36</accession>
<dbReference type="SUPFAM" id="SSF53067">
    <property type="entry name" value="Actin-like ATPase domain"/>
    <property type="match status" value="1"/>
</dbReference>
<evidence type="ECO:0000256" key="6">
    <source>
        <dbReference type="ARBA" id="ARBA00023315"/>
    </source>
</evidence>
<protein>
    <recommendedName>
        <fullName evidence="1">N(6)-L-threonylcarbamoyladenine synthase</fullName>
        <ecNumber evidence="1">2.3.1.234</ecNumber>
    </recommendedName>
</protein>
<keyword evidence="3" id="KW-0819">tRNA processing</keyword>
<dbReference type="InterPro" id="IPR017861">
    <property type="entry name" value="KAE1/TsaD"/>
</dbReference>
<feature type="domain" description="Gcp-like" evidence="8">
    <location>
        <begin position="95"/>
        <end position="308"/>
    </location>
</feature>
<dbReference type="PRINTS" id="PR00789">
    <property type="entry name" value="OSIALOPTASE"/>
</dbReference>
<dbReference type="Gene3D" id="3.30.420.40">
    <property type="match status" value="2"/>
</dbReference>
<evidence type="ECO:0000256" key="5">
    <source>
        <dbReference type="ARBA" id="ARBA00023004"/>
    </source>
</evidence>
<dbReference type="InterPro" id="IPR000905">
    <property type="entry name" value="Gcp-like_dom"/>
</dbReference>
<comment type="catalytic activity">
    <reaction evidence="7">
        <text>L-threonylcarbamoyladenylate + adenosine(37) in tRNA = N(6)-L-threonylcarbamoyladenosine(37) in tRNA + AMP + H(+)</text>
        <dbReference type="Rhea" id="RHEA:37059"/>
        <dbReference type="Rhea" id="RHEA-COMP:10162"/>
        <dbReference type="Rhea" id="RHEA-COMP:10163"/>
        <dbReference type="ChEBI" id="CHEBI:15378"/>
        <dbReference type="ChEBI" id="CHEBI:73682"/>
        <dbReference type="ChEBI" id="CHEBI:74411"/>
        <dbReference type="ChEBI" id="CHEBI:74418"/>
        <dbReference type="ChEBI" id="CHEBI:456215"/>
        <dbReference type="EC" id="2.3.1.234"/>
    </reaction>
</comment>
<evidence type="ECO:0000256" key="2">
    <source>
        <dbReference type="ARBA" id="ARBA00022679"/>
    </source>
</evidence>
<dbReference type="EC" id="2.3.1.234" evidence="1"/>
<keyword evidence="5" id="KW-0408">Iron</keyword>
<gene>
    <name evidence="9" type="ORF">GCM10008917_01420</name>
</gene>
<evidence type="ECO:0000256" key="1">
    <source>
        <dbReference type="ARBA" id="ARBA00012156"/>
    </source>
</evidence>
<evidence type="ECO:0000256" key="7">
    <source>
        <dbReference type="ARBA" id="ARBA00048117"/>
    </source>
</evidence>
<keyword evidence="2" id="KW-0808">Transferase</keyword>
<dbReference type="PANTHER" id="PTHR11735:SF6">
    <property type="entry name" value="TRNA N6-ADENOSINE THREONYLCARBAMOYLTRANSFERASE, MITOCHONDRIAL"/>
    <property type="match status" value="1"/>
</dbReference>
<keyword evidence="10" id="KW-1185">Reference proteome</keyword>
<dbReference type="PANTHER" id="PTHR11735">
    <property type="entry name" value="TRNA N6-ADENOSINE THREONYLCARBAMOYLTRANSFERASE"/>
    <property type="match status" value="1"/>
</dbReference>
<keyword evidence="4" id="KW-0479">Metal-binding</keyword>
<evidence type="ECO:0000259" key="8">
    <source>
        <dbReference type="Pfam" id="PF00814"/>
    </source>
</evidence>
<dbReference type="RefSeq" id="WP_346041099.1">
    <property type="nucleotide sequence ID" value="NZ_BAAACP010000001.1"/>
</dbReference>
<proteinExistence type="predicted"/>
<dbReference type="EMBL" id="BAAACP010000001">
    <property type="protein sequence ID" value="GAA0861160.1"/>
    <property type="molecule type" value="Genomic_DNA"/>
</dbReference>
<dbReference type="InterPro" id="IPR043129">
    <property type="entry name" value="ATPase_NBD"/>
</dbReference>
<reference evidence="10" key="1">
    <citation type="journal article" date="2019" name="Int. J. Syst. Evol. Microbiol.">
        <title>The Global Catalogue of Microorganisms (GCM) 10K type strain sequencing project: providing services to taxonomists for standard genome sequencing and annotation.</title>
        <authorList>
            <consortium name="The Broad Institute Genomics Platform"/>
            <consortium name="The Broad Institute Genome Sequencing Center for Infectious Disease"/>
            <person name="Wu L."/>
            <person name="Ma J."/>
        </authorList>
    </citation>
    <scope>NUCLEOTIDE SEQUENCE [LARGE SCALE GENOMIC DNA]</scope>
    <source>
        <strain evidence="10">JCM 6486</strain>
    </source>
</reference>
<dbReference type="Proteomes" id="UP001400965">
    <property type="component" value="Unassembled WGS sequence"/>
</dbReference>
<evidence type="ECO:0000313" key="9">
    <source>
        <dbReference type="EMBL" id="GAA0861160.1"/>
    </source>
</evidence>
<name>A0ABP3XC36_9FIRM</name>
<dbReference type="Pfam" id="PF00814">
    <property type="entry name" value="TsaD"/>
    <property type="match status" value="1"/>
</dbReference>
<sequence length="321" mass="36268">MNLHKNKNIIIGIDTSCYTTSIAAISLDKNIVFNKKIMLKVGKECKGLRQSEMVFQHVNNLGSLSEKIEKLMTEYNVVAICASEKPRPVKESYMPAFTVGYNFAKLFSSMNNISLYKTTHQENHIYASLHTNELKNNKFISVHMSGGTTEILLVENVKNDLKIEIVGGSKDISFGQLIDRLGVKLGYDFPCGKNIDENALDCKENIKVGLKTSVKDGYMNLSGIENQVNKYTKEYDEIYLSKLLMDSIVRNLYKSLKYVCYKYNINEVVFAGGVASSKYIKKNLNEKLYKDKIKCYFTESEYSTDNAVGCAKIGLNKFIGE</sequence>
<evidence type="ECO:0000313" key="10">
    <source>
        <dbReference type="Proteomes" id="UP001400965"/>
    </source>
</evidence>
<comment type="caution">
    <text evidence="9">The sequence shown here is derived from an EMBL/GenBank/DDBJ whole genome shotgun (WGS) entry which is preliminary data.</text>
</comment>